<keyword evidence="6" id="KW-1185">Reference proteome</keyword>
<dbReference type="EMBL" id="JACAZH010000002">
    <property type="protein sequence ID" value="KAF7374786.1"/>
    <property type="molecule type" value="Genomic_DNA"/>
</dbReference>
<evidence type="ECO:0000256" key="2">
    <source>
        <dbReference type="ARBA" id="ARBA00010742"/>
    </source>
</evidence>
<dbReference type="AlphaFoldDB" id="A0A8H7DKP4"/>
<name>A0A8H7DKP4_9AGAR</name>
<evidence type="ECO:0000259" key="4">
    <source>
        <dbReference type="Pfam" id="PF22384"/>
    </source>
</evidence>
<organism evidence="5 6">
    <name type="scientific">Mycena sanguinolenta</name>
    <dbReference type="NCBI Taxonomy" id="230812"/>
    <lineage>
        <taxon>Eukaryota</taxon>
        <taxon>Fungi</taxon>
        <taxon>Dikarya</taxon>
        <taxon>Basidiomycota</taxon>
        <taxon>Agaricomycotina</taxon>
        <taxon>Agaricomycetes</taxon>
        <taxon>Agaricomycetidae</taxon>
        <taxon>Agaricales</taxon>
        <taxon>Marasmiineae</taxon>
        <taxon>Mycenaceae</taxon>
        <taxon>Mycena</taxon>
    </lineage>
</organism>
<dbReference type="SUPFAM" id="SSF53850">
    <property type="entry name" value="Periplasmic binding protein-like II"/>
    <property type="match status" value="1"/>
</dbReference>
<dbReference type="Gene3D" id="3.40.190.10">
    <property type="entry name" value="Periplasmic binding protein-like II"/>
    <property type="match status" value="2"/>
</dbReference>
<protein>
    <submittedName>
        <fullName evidence="5">Periplasmic binding protein-like II</fullName>
    </submittedName>
</protein>
<feature type="domain" description="Ca3427-like PBP 2" evidence="4">
    <location>
        <begin position="83"/>
        <end position="175"/>
    </location>
</feature>
<dbReference type="PANTHER" id="PTHR30024:SF47">
    <property type="entry name" value="TAURINE-BINDING PERIPLASMIC PROTEIN"/>
    <property type="match status" value="1"/>
</dbReference>
<comment type="subcellular location">
    <subcellularLocation>
        <location evidence="1">Periplasm</location>
    </subcellularLocation>
</comment>
<sequence length="291" mass="31665">MVLRVGYVREHFSTPLLQFQDADQNATFTLVECPSGTGQLISRLTKDEIDVAIALTDPLISGIANGSTAYKLCGSYVSTPLNWAVITGKDTKFNDISDLKGTTIGISRLGSGSQTMAYVMALKQGWPTDDLKFQINNDIRGLIDSVNDGSTSAFMWEWFTTKPFVDAGEARFIGSVPTPWPSWLIAAHPTRASPETLRAFMTSLSGYVRAFNSAANRDGPNVEVIKAKFGYPEEDIKAWLKTVAYPEDCLSIPSEVISHTLDVLEKAGVVKAPEGGFNVANFIAKDIVNLT</sequence>
<evidence type="ECO:0000313" key="5">
    <source>
        <dbReference type="EMBL" id="KAF7374786.1"/>
    </source>
</evidence>
<dbReference type="OrthoDB" id="1363at2759"/>
<evidence type="ECO:0000256" key="3">
    <source>
        <dbReference type="ARBA" id="ARBA00022729"/>
    </source>
</evidence>
<proteinExistence type="inferred from homology"/>
<dbReference type="CDD" id="cd13637">
    <property type="entry name" value="PBP2_Ca3427_like"/>
    <property type="match status" value="1"/>
</dbReference>
<dbReference type="Pfam" id="PF22384">
    <property type="entry name" value="PBP2_Ca3427_like"/>
    <property type="match status" value="1"/>
</dbReference>
<evidence type="ECO:0000313" key="6">
    <source>
        <dbReference type="Proteomes" id="UP000623467"/>
    </source>
</evidence>
<evidence type="ECO:0000256" key="1">
    <source>
        <dbReference type="ARBA" id="ARBA00004418"/>
    </source>
</evidence>
<dbReference type="Proteomes" id="UP000623467">
    <property type="component" value="Unassembled WGS sequence"/>
</dbReference>
<dbReference type="PANTHER" id="PTHR30024">
    <property type="entry name" value="ALIPHATIC SULFONATES-BINDING PROTEIN-RELATED"/>
    <property type="match status" value="1"/>
</dbReference>
<reference evidence="5" key="1">
    <citation type="submission" date="2020-05" db="EMBL/GenBank/DDBJ databases">
        <title>Mycena genomes resolve the evolution of fungal bioluminescence.</title>
        <authorList>
            <person name="Tsai I.J."/>
        </authorList>
    </citation>
    <scope>NUCLEOTIDE SEQUENCE</scope>
    <source>
        <strain evidence="5">160909Yilan</strain>
    </source>
</reference>
<comment type="similarity">
    <text evidence="2">Belongs to the bacterial solute-binding protein SsuA/TauA family.</text>
</comment>
<dbReference type="InterPro" id="IPR054364">
    <property type="entry name" value="Ca3427-like_PBP2"/>
</dbReference>
<comment type="caution">
    <text evidence="5">The sequence shown here is derived from an EMBL/GenBank/DDBJ whole genome shotgun (WGS) entry which is preliminary data.</text>
</comment>
<keyword evidence="3" id="KW-0732">Signal</keyword>
<dbReference type="GO" id="GO:0042597">
    <property type="term" value="C:periplasmic space"/>
    <property type="evidence" value="ECO:0007669"/>
    <property type="project" value="UniProtKB-SubCell"/>
</dbReference>
<accession>A0A8H7DKP4</accession>
<gene>
    <name evidence="5" type="ORF">MSAN_00364100</name>
</gene>